<dbReference type="Pfam" id="PF02770">
    <property type="entry name" value="Acyl-CoA_dh_M"/>
    <property type="match status" value="1"/>
</dbReference>
<dbReference type="RefSeq" id="WP_353648606.1">
    <property type="nucleotide sequence ID" value="NZ_CP159218.1"/>
</dbReference>
<dbReference type="Pfam" id="PF02771">
    <property type="entry name" value="Acyl-CoA_dh_N"/>
    <property type="match status" value="1"/>
</dbReference>
<dbReference type="PROSITE" id="PS00073">
    <property type="entry name" value="ACYL_COA_DH_2"/>
    <property type="match status" value="1"/>
</dbReference>
<sequence length="379" mass="40521">MFDLTADQRELRAVARQFSAEFLVPNAAEWDRTKHFPVDVLAKAGELGMGGMYVRESSGGSGLSRLDAALIIEALATGDPALASYISIHNMVAWMIDAFGNEEQQAKYLPAMSAMQSLGSYCLTEPGAGSDAAALSTRAVRDGDHYVLNGVKQFISGAGSTQVYLVMARTSDDGARGISAFIVEDGAAGLSFGPNEHKMGWNCQPTRQVIMQDCRIPVSALIGVEGQGFKIAMSGLNGGRLNIAASSLGGARGAFEAALRYASEREAFGAPIDRLQSIQFTLADMATKLEAAQLLLYRAAEMLDSNHPDKVALCAMAKKFATDSGFEVANAALQIHGGYGYLAEYGIEKIVRDLRVHQILEGTNEIMQVVIARSLIPTR</sequence>
<evidence type="ECO:0000256" key="7">
    <source>
        <dbReference type="ARBA" id="ARBA00023002"/>
    </source>
</evidence>
<dbReference type="FunFam" id="2.40.110.10:FF:000001">
    <property type="entry name" value="Acyl-CoA dehydrogenase, mitochondrial"/>
    <property type="match status" value="1"/>
</dbReference>
<dbReference type="InterPro" id="IPR006089">
    <property type="entry name" value="Acyl-CoA_DH_CS"/>
</dbReference>
<feature type="domain" description="Acyl-CoA dehydrogenase/oxidase C-terminal" evidence="9">
    <location>
        <begin position="226"/>
        <end position="375"/>
    </location>
</feature>
<dbReference type="PROSITE" id="PS00072">
    <property type="entry name" value="ACYL_COA_DH_1"/>
    <property type="match status" value="1"/>
</dbReference>
<protein>
    <submittedName>
        <fullName evidence="12">Acyl-CoA dehydrogenase family protein</fullName>
    </submittedName>
</protein>
<dbReference type="SUPFAM" id="SSF47203">
    <property type="entry name" value="Acyl-CoA dehydrogenase C-terminal domain-like"/>
    <property type="match status" value="1"/>
</dbReference>
<evidence type="ECO:0000259" key="10">
    <source>
        <dbReference type="Pfam" id="PF02770"/>
    </source>
</evidence>
<dbReference type="SUPFAM" id="SSF56645">
    <property type="entry name" value="Acyl-CoA dehydrogenase NM domain-like"/>
    <property type="match status" value="1"/>
</dbReference>
<evidence type="ECO:0000313" key="12">
    <source>
        <dbReference type="EMBL" id="XCG62991.1"/>
    </source>
</evidence>
<accession>A0AAU8DMH6</accession>
<evidence type="ECO:0000259" key="11">
    <source>
        <dbReference type="Pfam" id="PF02771"/>
    </source>
</evidence>
<dbReference type="GO" id="GO:0003995">
    <property type="term" value="F:acyl-CoA dehydrogenase activity"/>
    <property type="evidence" value="ECO:0007669"/>
    <property type="project" value="InterPro"/>
</dbReference>
<dbReference type="InterPro" id="IPR013786">
    <property type="entry name" value="AcylCoA_DH/ox_N"/>
</dbReference>
<dbReference type="InterPro" id="IPR006091">
    <property type="entry name" value="Acyl-CoA_Oxase/DH_mid-dom"/>
</dbReference>
<dbReference type="GO" id="GO:0050660">
    <property type="term" value="F:flavin adenine dinucleotide binding"/>
    <property type="evidence" value="ECO:0007669"/>
    <property type="project" value="InterPro"/>
</dbReference>
<dbReference type="Pfam" id="PF00441">
    <property type="entry name" value="Acyl-CoA_dh_1"/>
    <property type="match status" value="1"/>
</dbReference>
<comment type="cofactor">
    <cofactor evidence="1 8">
        <name>FAD</name>
        <dbReference type="ChEBI" id="CHEBI:57692"/>
    </cofactor>
</comment>
<evidence type="ECO:0000256" key="1">
    <source>
        <dbReference type="ARBA" id="ARBA00001974"/>
    </source>
</evidence>
<dbReference type="InterPro" id="IPR046373">
    <property type="entry name" value="Acyl-CoA_Oxase/DH_mid-dom_sf"/>
</dbReference>
<dbReference type="InterPro" id="IPR036250">
    <property type="entry name" value="AcylCo_DH-like_C"/>
</dbReference>
<evidence type="ECO:0000256" key="8">
    <source>
        <dbReference type="RuleBase" id="RU362125"/>
    </source>
</evidence>
<evidence type="ECO:0000256" key="2">
    <source>
        <dbReference type="ARBA" id="ARBA00005109"/>
    </source>
</evidence>
<feature type="domain" description="Acyl-CoA dehydrogenase/oxidase N-terminal" evidence="11">
    <location>
        <begin position="5"/>
        <end position="114"/>
    </location>
</feature>
<keyword evidence="5 8" id="KW-0285">Flavoprotein</keyword>
<dbReference type="AlphaFoldDB" id="A0AAU8DMH6"/>
<evidence type="ECO:0000256" key="5">
    <source>
        <dbReference type="ARBA" id="ARBA00022630"/>
    </source>
</evidence>
<dbReference type="InterPro" id="IPR009075">
    <property type="entry name" value="AcylCo_DH/oxidase_C"/>
</dbReference>
<evidence type="ECO:0000256" key="4">
    <source>
        <dbReference type="ARBA" id="ARBA00022456"/>
    </source>
</evidence>
<name>A0AAU8DMH6_9ACTN</name>
<dbReference type="EMBL" id="CP159218">
    <property type="protein sequence ID" value="XCG62991.1"/>
    <property type="molecule type" value="Genomic_DNA"/>
</dbReference>
<evidence type="ECO:0000259" key="9">
    <source>
        <dbReference type="Pfam" id="PF00441"/>
    </source>
</evidence>
<feature type="domain" description="Acyl-CoA oxidase/dehydrogenase middle" evidence="10">
    <location>
        <begin position="121"/>
        <end position="214"/>
    </location>
</feature>
<comment type="pathway">
    <text evidence="2">Amino-acid degradation; L-valine degradation.</text>
</comment>
<dbReference type="PIRSF" id="PIRSF016578">
    <property type="entry name" value="HsaA"/>
    <property type="match status" value="1"/>
</dbReference>
<dbReference type="FunFam" id="1.20.140.10:FF:000001">
    <property type="entry name" value="Acyl-CoA dehydrogenase"/>
    <property type="match status" value="1"/>
</dbReference>
<evidence type="ECO:0000256" key="6">
    <source>
        <dbReference type="ARBA" id="ARBA00022827"/>
    </source>
</evidence>
<dbReference type="Gene3D" id="2.40.110.10">
    <property type="entry name" value="Butyryl-CoA Dehydrogenase, subunit A, domain 2"/>
    <property type="match status" value="1"/>
</dbReference>
<dbReference type="InterPro" id="IPR037069">
    <property type="entry name" value="AcylCoA_DH/ox_N_sf"/>
</dbReference>
<gene>
    <name evidence="12" type="ORF">ABLG96_17520</name>
</gene>
<dbReference type="Gene3D" id="1.10.540.10">
    <property type="entry name" value="Acyl-CoA dehydrogenase/oxidase, N-terminal domain"/>
    <property type="match status" value="1"/>
</dbReference>
<dbReference type="GO" id="GO:0009083">
    <property type="term" value="P:branched-chain amino acid catabolic process"/>
    <property type="evidence" value="ECO:0007669"/>
    <property type="project" value="UniProtKB-KW"/>
</dbReference>
<dbReference type="Gene3D" id="1.20.140.10">
    <property type="entry name" value="Butyryl-CoA Dehydrogenase, subunit A, domain 3"/>
    <property type="match status" value="1"/>
</dbReference>
<proteinExistence type="inferred from homology"/>
<keyword evidence="7 8" id="KW-0560">Oxidoreductase</keyword>
<comment type="similarity">
    <text evidence="3 8">Belongs to the acyl-CoA dehydrogenase family.</text>
</comment>
<keyword evidence="6 8" id="KW-0274">FAD</keyword>
<keyword evidence="4" id="KW-0101">Branched-chain amino acid catabolism</keyword>
<dbReference type="PANTHER" id="PTHR43831:SF1">
    <property type="entry name" value="ISOBUTYRYL-COA DEHYDROGENASE, MITOCHONDRIAL"/>
    <property type="match status" value="1"/>
</dbReference>
<dbReference type="InterPro" id="IPR052547">
    <property type="entry name" value="Mito_Isobutyryl-CoADH"/>
</dbReference>
<dbReference type="PANTHER" id="PTHR43831">
    <property type="entry name" value="ISOBUTYRYL-COA DEHYDROGENASE"/>
    <property type="match status" value="1"/>
</dbReference>
<evidence type="ECO:0000256" key="3">
    <source>
        <dbReference type="ARBA" id="ARBA00009347"/>
    </source>
</evidence>
<reference evidence="12" key="1">
    <citation type="submission" date="2024-05" db="EMBL/GenBank/DDBJ databases">
        <authorList>
            <person name="Cai S.Y."/>
            <person name="Jin L.M."/>
            <person name="Li H.R."/>
        </authorList>
    </citation>
    <scope>NUCLEOTIDE SEQUENCE</scope>
    <source>
        <strain evidence="12">A5-74</strain>
    </source>
</reference>
<organism evidence="12">
    <name type="scientific">Nakamurella sp. A5-74</name>
    <dbReference type="NCBI Taxonomy" id="3158264"/>
    <lineage>
        <taxon>Bacteria</taxon>
        <taxon>Bacillati</taxon>
        <taxon>Actinomycetota</taxon>
        <taxon>Actinomycetes</taxon>
        <taxon>Nakamurellales</taxon>
        <taxon>Nakamurellaceae</taxon>
        <taxon>Nakamurella</taxon>
    </lineage>
</organism>
<dbReference type="InterPro" id="IPR009100">
    <property type="entry name" value="AcylCoA_DH/oxidase_NM_dom_sf"/>
</dbReference>